<keyword evidence="2" id="KW-1185">Reference proteome</keyword>
<sequence length="323" mass="36406">MAMASDDFAHMEKLRGFSNFSTWKFQIVVLLKSEDFYDVVNIDTNDGAKCDEDWEKEDAKAHKYIITMINRGNIQYCLLQLCKGNVQQVLVAANLLLTVKLTVTAGLSKIQNLYVKLKNVGILTLTILTARLLVEEGRCHSSHIARNCTQKQVGYKICKKDNHSEQNCFFRNKNKRAAINRNKVAFLTETNGENPEINQMTFMPLKAMSLRLSQNGICMCTKLAVTWEVNMLPVSSLIGGCRGKGINMDCAPAATPQLNRQAERLNSMLMGKNRALHFKAGREKELWGVALLTATFFTEQNPICCRTQLLQNCRTTKAQLCLI</sequence>
<dbReference type="Proteomes" id="UP001159363">
    <property type="component" value="Chromosome X"/>
</dbReference>
<evidence type="ECO:0000313" key="1">
    <source>
        <dbReference type="EMBL" id="KAJ8887851.1"/>
    </source>
</evidence>
<name>A0ABQ9HTZ1_9NEOP</name>
<organism evidence="1 2">
    <name type="scientific">Dryococelus australis</name>
    <dbReference type="NCBI Taxonomy" id="614101"/>
    <lineage>
        <taxon>Eukaryota</taxon>
        <taxon>Metazoa</taxon>
        <taxon>Ecdysozoa</taxon>
        <taxon>Arthropoda</taxon>
        <taxon>Hexapoda</taxon>
        <taxon>Insecta</taxon>
        <taxon>Pterygota</taxon>
        <taxon>Neoptera</taxon>
        <taxon>Polyneoptera</taxon>
        <taxon>Phasmatodea</taxon>
        <taxon>Verophasmatodea</taxon>
        <taxon>Anareolatae</taxon>
        <taxon>Phasmatidae</taxon>
        <taxon>Eurycanthinae</taxon>
        <taxon>Dryococelus</taxon>
    </lineage>
</organism>
<gene>
    <name evidence="1" type="ORF">PR048_014069</name>
</gene>
<evidence type="ECO:0000313" key="2">
    <source>
        <dbReference type="Proteomes" id="UP001159363"/>
    </source>
</evidence>
<comment type="caution">
    <text evidence="1">The sequence shown here is derived from an EMBL/GenBank/DDBJ whole genome shotgun (WGS) entry which is preliminary data.</text>
</comment>
<reference evidence="1 2" key="1">
    <citation type="submission" date="2023-02" db="EMBL/GenBank/DDBJ databases">
        <title>LHISI_Scaffold_Assembly.</title>
        <authorList>
            <person name="Stuart O.P."/>
            <person name="Cleave R."/>
            <person name="Magrath M.J.L."/>
            <person name="Mikheyev A.S."/>
        </authorList>
    </citation>
    <scope>NUCLEOTIDE SEQUENCE [LARGE SCALE GENOMIC DNA]</scope>
    <source>
        <strain evidence="1">Daus_M_001</strain>
        <tissue evidence="1">Leg muscle</tissue>
    </source>
</reference>
<proteinExistence type="predicted"/>
<dbReference type="EMBL" id="JARBHB010000004">
    <property type="protein sequence ID" value="KAJ8887851.1"/>
    <property type="molecule type" value="Genomic_DNA"/>
</dbReference>
<accession>A0ABQ9HTZ1</accession>
<protein>
    <submittedName>
        <fullName evidence="1">Uncharacterized protein</fullName>
    </submittedName>
</protein>